<evidence type="ECO:0008006" key="3">
    <source>
        <dbReference type="Google" id="ProtNLM"/>
    </source>
</evidence>
<dbReference type="Proteomes" id="UP000184164">
    <property type="component" value="Unassembled WGS sequence"/>
</dbReference>
<protein>
    <recommendedName>
        <fullName evidence="3">Transcriptional regulator</fullName>
    </recommendedName>
</protein>
<sequence length="174" mass="20279">MLDIIISSKTRIKLLIKFFLFDGNKDYLRSMEREFNESTNAIRVELNRFIDAGLLTSEFEGKKRLYMANQKHPLYSDLKRIVRKTVGIDQIVERIINHVGDLEEAYITGNFAKGADAETVELALIGNDLDKKYIDGLVKKAEQLINRKIMYLTFTKNEMSYFYKDKPALLIWTK</sequence>
<gene>
    <name evidence="1" type="ORF">SAMN05444274_102144</name>
</gene>
<proteinExistence type="predicted"/>
<dbReference type="OrthoDB" id="9793352at2"/>
<evidence type="ECO:0000313" key="2">
    <source>
        <dbReference type="Proteomes" id="UP000184164"/>
    </source>
</evidence>
<reference evidence="1 2" key="1">
    <citation type="submission" date="2016-11" db="EMBL/GenBank/DDBJ databases">
        <authorList>
            <person name="Jaros S."/>
            <person name="Januszkiewicz K."/>
            <person name="Wedrychowicz H."/>
        </authorList>
    </citation>
    <scope>NUCLEOTIDE SEQUENCE [LARGE SCALE GENOMIC DNA]</scope>
    <source>
        <strain evidence="1 2">DSM 26910</strain>
    </source>
</reference>
<name>A0A1M4VMR9_9BACT</name>
<keyword evidence="2" id="KW-1185">Reference proteome</keyword>
<accession>A0A1M4VMR9</accession>
<evidence type="ECO:0000313" key="1">
    <source>
        <dbReference type="EMBL" id="SHE70100.1"/>
    </source>
</evidence>
<dbReference type="RefSeq" id="WP_072999168.1">
    <property type="nucleotide sequence ID" value="NZ_FQUM01000002.1"/>
</dbReference>
<dbReference type="EMBL" id="FQUM01000002">
    <property type="protein sequence ID" value="SHE70100.1"/>
    <property type="molecule type" value="Genomic_DNA"/>
</dbReference>
<dbReference type="STRING" id="1484053.SAMN05444274_102144"/>
<dbReference type="AlphaFoldDB" id="A0A1M4VMR9"/>
<organism evidence="1 2">
    <name type="scientific">Mariniphaga anaerophila</name>
    <dbReference type="NCBI Taxonomy" id="1484053"/>
    <lineage>
        <taxon>Bacteria</taxon>
        <taxon>Pseudomonadati</taxon>
        <taxon>Bacteroidota</taxon>
        <taxon>Bacteroidia</taxon>
        <taxon>Marinilabiliales</taxon>
        <taxon>Prolixibacteraceae</taxon>
        <taxon>Mariniphaga</taxon>
    </lineage>
</organism>